<dbReference type="Pfam" id="PF13585">
    <property type="entry name" value="CHU_C"/>
    <property type="match status" value="1"/>
</dbReference>
<evidence type="ECO:0000313" key="3">
    <source>
        <dbReference type="Proteomes" id="UP000175968"/>
    </source>
</evidence>
<dbReference type="RefSeq" id="WP_051877708.1">
    <property type="nucleotide sequence ID" value="NZ_CP017479.1"/>
</dbReference>
<dbReference type="PANTHER" id="PTHR34819:SF3">
    <property type="entry name" value="CELL SURFACE PROTEIN"/>
    <property type="match status" value="1"/>
</dbReference>
<feature type="domain" description="DUF7507" evidence="1">
    <location>
        <begin position="1762"/>
        <end position="1861"/>
    </location>
</feature>
<name>A0AAC9I6V6_9FLAO</name>
<proteinExistence type="predicted"/>
<protein>
    <recommendedName>
        <fullName evidence="1">DUF7507 domain-containing protein</fullName>
    </recommendedName>
</protein>
<keyword evidence="3" id="KW-1185">Reference proteome</keyword>
<feature type="domain" description="DUF7507" evidence="1">
    <location>
        <begin position="2012"/>
        <end position="2117"/>
    </location>
</feature>
<evidence type="ECO:0000313" key="2">
    <source>
        <dbReference type="EMBL" id="AOW10815.1"/>
    </source>
</evidence>
<accession>A0AAC9I6V6</accession>
<dbReference type="Pfam" id="PF24346">
    <property type="entry name" value="DUF7507"/>
    <property type="match status" value="5"/>
</dbReference>
<feature type="domain" description="DUF7507" evidence="1">
    <location>
        <begin position="1527"/>
        <end position="1625"/>
    </location>
</feature>
<organism evidence="2 3">
    <name type="scientific">Flavobacterium gilvum</name>
    <dbReference type="NCBI Taxonomy" id="1492737"/>
    <lineage>
        <taxon>Bacteria</taxon>
        <taxon>Pseudomonadati</taxon>
        <taxon>Bacteroidota</taxon>
        <taxon>Flavobacteriia</taxon>
        <taxon>Flavobacteriales</taxon>
        <taxon>Flavobacteriaceae</taxon>
        <taxon>Flavobacterium</taxon>
    </lineage>
</organism>
<feature type="domain" description="DUF7507" evidence="1">
    <location>
        <begin position="1644"/>
        <end position="1743"/>
    </location>
</feature>
<reference evidence="2 3" key="1">
    <citation type="submission" date="2016-10" db="EMBL/GenBank/DDBJ databases">
        <title>Flavobacterium gilvum sp. nov., isolated from stream water.</title>
        <authorList>
            <person name="Shin S.-K."/>
            <person name="Cho Y.-J."/>
            <person name="Yi H."/>
        </authorList>
    </citation>
    <scope>NUCLEOTIDE SEQUENCE [LARGE SCALE GENOMIC DNA]</scope>
    <source>
        <strain evidence="2 3">EM1308</strain>
    </source>
</reference>
<gene>
    <name evidence="2" type="ORF">EM308_15690</name>
</gene>
<dbReference type="PANTHER" id="PTHR34819">
    <property type="entry name" value="LARGE CYSTEINE-RICH PERIPLASMIC PROTEIN OMCB"/>
    <property type="match status" value="1"/>
</dbReference>
<dbReference type="InterPro" id="IPR047589">
    <property type="entry name" value="DUF11_rpt"/>
</dbReference>
<sequence>MEKKYPNLPFNLTVFSIVSSQALFKRILLLMTFYLCSTTIISAQCNSDVPIPFIESTFGGLTATSSISGVCVCTALNEPRLIDANLNNFATAVVAVGAIGTENLRVTDTNTDYLAGTYAGFKINTGGLLNVNLLGSITITTYLNGVEKESVTGASLLGVGLLNGSSNDYVVGFNTKQSFDAIEISVGGLVSLLNTVNVYYPVIRNYCAGPALICNTATAMNLPVYPVSLEPSHTGVSGVSIGNIYDGENVISSNTNDFATISLTAGVLATGNISVKDQLTDYPVGTYAGFEIENTSLLNVSALGNVTVTTYLDGVAKQIISGNNLVATGTLLNSSGRYKVGFVSTTSFDEVQISINQTLGVNLGSTKVYGAVFENFCAGPDLVCNTQTGMVAPTYPVYINAANTGIEGVACLLCSVKNAENLIDQTPSNYAEINLTAGVLASGSISVKDQIKDYPIGSFVGFTVENPALLSVNALDAITITTYLDGVPQEIKAGNTALATVGTNLLVGTSPQTIGFIATKSFDEARITIANTASVNLGIVRVYQAVFEKLCPVTLECNKTYSLTNPTFPVIIDSNKTGVQGVACVSCAVNDTNNVLTASTTDFARIMVTAGVIAPASIAVLDQLSTYPAGTIAGFTIRDRNSLLQLDLFNSLTISTYLDGVLQESRSASNIINLNLLTSFGTGAGMYNVGFRATKSFDEIRITVGSLASVINDINVYGAFVNTSGTSGGTLFCAVIDAIDDNFPPIAGASGDSNIGNVLTNDTLSGNPATISDVNLAVLTPAVPLTVGASVPSIDIATGVVSVPAGTPAGNYSITYQICYKLNSLTCDTATVNIVVTAATINAEDDTNTTTIYGNVGGNPGINVYANDTTVGGVLINPSDVTLSSTPNGPLTVNADGSVTVAPNTPAGTYTVTYTICENLNGSNCDSATVTVLVSAVPIDAVNDNNNTAPIIYGNVGGNAGINVYANDTLNGVLVNPSDVIFGSSPNGPLTVNADGSVTVAPNTPAGTYTVDYTICEKLNSANNCDTATVTVVVSAAVVDAVVDTNTLPVYGNVGGNTDINVYANDTLNGVLINPSDFTLISTPTSILTINPDGSVTVAPKTPAGTYSVDYTICEKLNSTNNCDTATVTVVVSKAVVDAVVDTNTLPVYGNVGGNTDINVLANDTQNGVPVNRLDVTLTSTPTSILTINPDGSVTVAPNTPAGSYTIDYTICEKLNLTTNCDTATVTVVVSAAVVDAVVDTNTLPVYGNVGGNTDINVYANDTLNGVLINPSDFTLTSTPTSQLKVNTDGSVTVAPNTPVGTYSVDYTICEKLNLTTNCDTATVTVVVSAAVVDAVVDTNTLPVYGNVGGNTGINVLANDTQNGVPVNPLDVTLISTPTSILTINPDGSVTVASNTPVGTYSVDYTICEKLNSTTNCDTATVTVVVSAAVVDAVVDTNTLPVYGNVGGNTGINVLANDTQNGVPVNPLDVTLTSTPNGPLTINPDGSVTVAPNTPAGTYSVDYTICEKLNSTTNCDTATVTVAVSFPSIAVVKTSVVGGTGKVGDLVTYTFTVTNTGDTTLNGIVINDALTNSVNLSVTPSTLVPNGIGTATSTYIIKQSDIDAGKITNSATVTGTIPTGGTVTDISGTTITDNTPTVTTLTTSPSIAVVKTSVVGGTGKVGDVVTYTFTVTNTGNTTLSNIVINDVLTNTVNKVVTVGNLAPNATATTTVTYIIKQSDIDAGKITNSATVTGTTPAGGTVTDISGTAITNDTPTVTTLTTSPSIAVVKTSVVGTTIKVGDKVTYTFTVTNTGNTTLNNIVINDALTNTVNLAVTPSTLAPNSIGTATSTYIIKQSDIDAGQITNSATVIGTIPTGGTVTDISGTAVNNDNPTITTLNTNSAISIMKEGTYEDKNKDGIANVGDVINYSFTVTNTGNVSLHNITIQDNNVTTVKGTLSSLSVGASDSVAFSAVYSITDADIVSGYVYNSAIISALSSANAKVTAVSTDPTPCIQCPVLSNCLTCTITAIPQAPSIAIIKKGVFRDENGDGYAEIGETIDYSFTIMNTGNLPLTNVTLTDALVGIVISGGPINLAVGATDTTTFKATYHVTQQDVVKGSVTNQAIIKGFTPTGAQVTDLSDDDSPLQDDPTVLEIDGCTLEVFNAVSPDGDGLNDIFRIRGIECYPKNSVQVFNRWGVKVYEAEGYNNDTVAFKGYSEGRVTVNKSEGLPTGTYFYVIKYEDFSGAGIDKSGYLNISRN</sequence>
<dbReference type="Proteomes" id="UP000175968">
    <property type="component" value="Chromosome"/>
</dbReference>
<dbReference type="EMBL" id="CP017479">
    <property type="protein sequence ID" value="AOW10815.1"/>
    <property type="molecule type" value="Genomic_DNA"/>
</dbReference>
<dbReference type="NCBIfam" id="TIGR01451">
    <property type="entry name" value="B_ant_repeat"/>
    <property type="match status" value="5"/>
</dbReference>
<dbReference type="InterPro" id="IPR051172">
    <property type="entry name" value="Chlamydia_OmcB"/>
</dbReference>
<evidence type="ECO:0000259" key="1">
    <source>
        <dbReference type="Pfam" id="PF24346"/>
    </source>
</evidence>
<feature type="domain" description="DUF7507" evidence="1">
    <location>
        <begin position="1881"/>
        <end position="1983"/>
    </location>
</feature>
<dbReference type="InterPro" id="IPR055354">
    <property type="entry name" value="DUF7507"/>
</dbReference>
<dbReference type="KEGG" id="fgl:EM308_15690"/>